<evidence type="ECO:0000256" key="3">
    <source>
        <dbReference type="SAM" id="Phobius"/>
    </source>
</evidence>
<feature type="transmembrane region" description="Helical" evidence="3">
    <location>
        <begin position="87"/>
        <end position="108"/>
    </location>
</feature>
<reference evidence="4 5" key="1">
    <citation type="submission" date="2023-05" db="EMBL/GenBank/DDBJ databases">
        <title>Actinoplanes sp. NEAU-A12 genome sequencing.</title>
        <authorList>
            <person name="Wang Z.-S."/>
        </authorList>
    </citation>
    <scope>NUCLEOTIDE SEQUENCE [LARGE SCALE GENOMIC DNA]</scope>
    <source>
        <strain evidence="4 5">NEAU-A12</strain>
    </source>
</reference>
<proteinExistence type="predicted"/>
<keyword evidence="3" id="KW-0812">Transmembrane</keyword>
<comment type="caution">
    <text evidence="4">The sequence shown here is derived from an EMBL/GenBank/DDBJ whole genome shotgun (WGS) entry which is preliminary data.</text>
</comment>
<dbReference type="Proteomes" id="UP001241758">
    <property type="component" value="Unassembled WGS sequence"/>
</dbReference>
<name>A0ABT6WEM6_9ACTN</name>
<evidence type="ECO:0000313" key="4">
    <source>
        <dbReference type="EMBL" id="MDI6098170.1"/>
    </source>
</evidence>
<keyword evidence="3" id="KW-1133">Transmembrane helix</keyword>
<evidence type="ECO:0000256" key="1">
    <source>
        <dbReference type="SAM" id="Coils"/>
    </source>
</evidence>
<feature type="compositionally biased region" description="Basic and acidic residues" evidence="2">
    <location>
        <begin position="247"/>
        <end position="261"/>
    </location>
</feature>
<evidence type="ECO:0000313" key="5">
    <source>
        <dbReference type="Proteomes" id="UP001241758"/>
    </source>
</evidence>
<protein>
    <submittedName>
        <fullName evidence="4">DUF4407 domain-containing protein</fullName>
    </submittedName>
</protein>
<evidence type="ECO:0000256" key="2">
    <source>
        <dbReference type="SAM" id="MobiDB-lite"/>
    </source>
</evidence>
<feature type="region of interest" description="Disordered" evidence="2">
    <location>
        <begin position="232"/>
        <end position="261"/>
    </location>
</feature>
<keyword evidence="1" id="KW-0175">Coiled coil</keyword>
<keyword evidence="3" id="KW-0472">Membrane</keyword>
<dbReference type="EMBL" id="JASCTH010000003">
    <property type="protein sequence ID" value="MDI6098170.1"/>
    <property type="molecule type" value="Genomic_DNA"/>
</dbReference>
<keyword evidence="5" id="KW-1185">Reference proteome</keyword>
<feature type="transmembrane region" description="Helical" evidence="3">
    <location>
        <begin position="61"/>
        <end position="81"/>
    </location>
</feature>
<organism evidence="4 5">
    <name type="scientific">Actinoplanes sandaracinus</name>
    <dbReference type="NCBI Taxonomy" id="3045177"/>
    <lineage>
        <taxon>Bacteria</taxon>
        <taxon>Bacillati</taxon>
        <taxon>Actinomycetota</taxon>
        <taxon>Actinomycetes</taxon>
        <taxon>Micromonosporales</taxon>
        <taxon>Micromonosporaceae</taxon>
        <taxon>Actinoplanes</taxon>
    </lineage>
</organism>
<dbReference type="RefSeq" id="WP_282757688.1">
    <property type="nucleotide sequence ID" value="NZ_JASCTH010000003.1"/>
</dbReference>
<dbReference type="Pfam" id="PF14362">
    <property type="entry name" value="DUF4407"/>
    <property type="match status" value="1"/>
</dbReference>
<sequence length="448" mass="49465">MSESVITRPHSGASPGGDDRRDPLLPAGAQHGLGRQLRRIAGVDERVLDWVPQERHRYARLGAIVLNTALMAALSMSVLLGSVDMPVWLIAPVALIWGYLILSFDGWLVASTHGVLGMARLRIFLPRLFISVLMGAVIAEPLLLKVFGPAIHTEINAQRKSEIDDYESRLKQCNPVALGAVIPEGCGDFQLNVADSPAGVRNELALADTERAKLQTLIGKINTELTKREDLARAECNGDPGPGLSNRRGEGPNCRRDRREADRYRASSGLDAHQADLIKVNRRIDVLTARDGTISTAYAQALNTEILQKVREKRDTQEQIGILDEDKALGVLTSQSLFVLIGSWLLRLLLVTIDCLPVLTKLMSRPSTYDALIGRQLDISNRLHEKTTTLHERHDAGRADVAMRRDEHRVRTEMAALEDLRRGARADREADLDNQIEELAARLRKAGG</sequence>
<feature type="region of interest" description="Disordered" evidence="2">
    <location>
        <begin position="1"/>
        <end position="29"/>
    </location>
</feature>
<dbReference type="InterPro" id="IPR025519">
    <property type="entry name" value="DUF4407"/>
</dbReference>
<feature type="coiled-coil region" evidence="1">
    <location>
        <begin position="270"/>
        <end position="319"/>
    </location>
</feature>
<feature type="transmembrane region" description="Helical" evidence="3">
    <location>
        <begin position="128"/>
        <end position="148"/>
    </location>
</feature>
<accession>A0ABT6WEM6</accession>
<gene>
    <name evidence="4" type="ORF">QLQ12_06080</name>
</gene>